<protein>
    <submittedName>
        <fullName evidence="6">Microsomal glutathione S-transferase 3</fullName>
    </submittedName>
</protein>
<keyword evidence="7" id="KW-1185">Reference proteome</keyword>
<feature type="transmembrane region" description="Helical" evidence="5">
    <location>
        <begin position="13"/>
        <end position="32"/>
    </location>
</feature>
<sequence>MTIAGTLIIPSDFGYVGLAAAGTLIYYTALGFSVNGARKKYRVPPPDMGSGIYASKLDEKDWVAFNNVMRSHLNLSEQLPSYLTLLLIGGLHYPRAAAGAGALFTTGRIIYARGYIGSGPEGRRAGAMISMASIASLLGMTIWGSAKLVGLV</sequence>
<proteinExistence type="predicted"/>
<dbReference type="SUPFAM" id="SSF161084">
    <property type="entry name" value="MAPEG domain-like"/>
    <property type="match status" value="1"/>
</dbReference>
<comment type="subcellular location">
    <subcellularLocation>
        <location evidence="1">Membrane</location>
        <topology evidence="1">Multi-pass membrane protein</topology>
    </subcellularLocation>
</comment>
<evidence type="ECO:0000256" key="2">
    <source>
        <dbReference type="ARBA" id="ARBA00022692"/>
    </source>
</evidence>
<evidence type="ECO:0000313" key="6">
    <source>
        <dbReference type="EMBL" id="RKP07917.1"/>
    </source>
</evidence>
<evidence type="ECO:0000256" key="1">
    <source>
        <dbReference type="ARBA" id="ARBA00004141"/>
    </source>
</evidence>
<dbReference type="InterPro" id="IPR023352">
    <property type="entry name" value="MAPEG-like_dom_sf"/>
</dbReference>
<feature type="transmembrane region" description="Helical" evidence="5">
    <location>
        <begin position="125"/>
        <end position="146"/>
    </location>
</feature>
<dbReference type="EMBL" id="KZ992658">
    <property type="protein sequence ID" value="RKP07917.1"/>
    <property type="molecule type" value="Genomic_DNA"/>
</dbReference>
<dbReference type="PANTHER" id="PTHR10250">
    <property type="entry name" value="MICROSOMAL GLUTATHIONE S-TRANSFERASE"/>
    <property type="match status" value="1"/>
</dbReference>
<evidence type="ECO:0000256" key="5">
    <source>
        <dbReference type="SAM" id="Phobius"/>
    </source>
</evidence>
<dbReference type="GO" id="GO:0005635">
    <property type="term" value="C:nuclear envelope"/>
    <property type="evidence" value="ECO:0007669"/>
    <property type="project" value="TreeGrafter"/>
</dbReference>
<dbReference type="Gene3D" id="1.20.120.550">
    <property type="entry name" value="Membrane associated eicosanoid/glutathione metabolism-like domain"/>
    <property type="match status" value="1"/>
</dbReference>
<dbReference type="AlphaFoldDB" id="A0A4P9XPI4"/>
<organism evidence="6 7">
    <name type="scientific">Thamnocephalis sphaerospora</name>
    <dbReference type="NCBI Taxonomy" id="78915"/>
    <lineage>
        <taxon>Eukaryota</taxon>
        <taxon>Fungi</taxon>
        <taxon>Fungi incertae sedis</taxon>
        <taxon>Zoopagomycota</taxon>
        <taxon>Zoopagomycotina</taxon>
        <taxon>Zoopagomycetes</taxon>
        <taxon>Zoopagales</taxon>
        <taxon>Sigmoideomycetaceae</taxon>
        <taxon>Thamnocephalis</taxon>
    </lineage>
</organism>
<keyword evidence="6" id="KW-0808">Transferase</keyword>
<dbReference type="Proteomes" id="UP000271241">
    <property type="component" value="Unassembled WGS sequence"/>
</dbReference>
<keyword evidence="2 5" id="KW-0812">Transmembrane</keyword>
<gene>
    <name evidence="6" type="ORF">THASP1DRAFT_30275</name>
</gene>
<dbReference type="GO" id="GO:0016020">
    <property type="term" value="C:membrane"/>
    <property type="evidence" value="ECO:0007669"/>
    <property type="project" value="UniProtKB-SubCell"/>
</dbReference>
<dbReference type="PANTHER" id="PTHR10250:SF26">
    <property type="entry name" value="GLUTATHIONE S-TRANSFERASE 3, MITOCHONDRIAL"/>
    <property type="match status" value="1"/>
</dbReference>
<accession>A0A4P9XPI4</accession>
<name>A0A4P9XPI4_9FUNG</name>
<dbReference type="GO" id="GO:0005783">
    <property type="term" value="C:endoplasmic reticulum"/>
    <property type="evidence" value="ECO:0007669"/>
    <property type="project" value="TreeGrafter"/>
</dbReference>
<evidence type="ECO:0000256" key="4">
    <source>
        <dbReference type="ARBA" id="ARBA00023136"/>
    </source>
</evidence>
<dbReference type="InterPro" id="IPR050997">
    <property type="entry name" value="MAPEG"/>
</dbReference>
<dbReference type="GO" id="GO:0004602">
    <property type="term" value="F:glutathione peroxidase activity"/>
    <property type="evidence" value="ECO:0007669"/>
    <property type="project" value="TreeGrafter"/>
</dbReference>
<dbReference type="OrthoDB" id="410651at2759"/>
<dbReference type="STRING" id="78915.A0A4P9XPI4"/>
<reference evidence="7" key="1">
    <citation type="journal article" date="2018" name="Nat. Microbiol.">
        <title>Leveraging single-cell genomics to expand the fungal tree of life.</title>
        <authorList>
            <person name="Ahrendt S.R."/>
            <person name="Quandt C.A."/>
            <person name="Ciobanu D."/>
            <person name="Clum A."/>
            <person name="Salamov A."/>
            <person name="Andreopoulos B."/>
            <person name="Cheng J.F."/>
            <person name="Woyke T."/>
            <person name="Pelin A."/>
            <person name="Henrissat B."/>
            <person name="Reynolds N.K."/>
            <person name="Benny G.L."/>
            <person name="Smith M.E."/>
            <person name="James T.Y."/>
            <person name="Grigoriev I.V."/>
        </authorList>
    </citation>
    <scope>NUCLEOTIDE SEQUENCE [LARGE SCALE GENOMIC DNA]</scope>
    <source>
        <strain evidence="7">RSA 1356</strain>
    </source>
</reference>
<dbReference type="Pfam" id="PF01124">
    <property type="entry name" value="MAPEG"/>
    <property type="match status" value="1"/>
</dbReference>
<evidence type="ECO:0000313" key="7">
    <source>
        <dbReference type="Proteomes" id="UP000271241"/>
    </source>
</evidence>
<keyword evidence="4 5" id="KW-0472">Membrane</keyword>
<dbReference type="InterPro" id="IPR001129">
    <property type="entry name" value="Membr-assoc_MAPEG"/>
</dbReference>
<dbReference type="GO" id="GO:0004364">
    <property type="term" value="F:glutathione transferase activity"/>
    <property type="evidence" value="ECO:0007669"/>
    <property type="project" value="TreeGrafter"/>
</dbReference>
<keyword evidence="3 5" id="KW-1133">Transmembrane helix</keyword>
<evidence type="ECO:0000256" key="3">
    <source>
        <dbReference type="ARBA" id="ARBA00022989"/>
    </source>
</evidence>